<dbReference type="EMBL" id="UOGD01000071">
    <property type="protein sequence ID" value="VAX17186.1"/>
    <property type="molecule type" value="Genomic_DNA"/>
</dbReference>
<dbReference type="AlphaFoldDB" id="A0A3B1BFZ3"/>
<sequence>MKKYREKSPEETIKLVTVEIIERAIKFSKKKNRSIFISKTSGGVRTNVKDLDPNSIEGKENLEKFFNPIRRHYTFSGLGSPEENNSINWRVLNLPFGRRILLVFQVFVSFILKGTPFKNKLYRWMGIHVGKGAEIMQLVWLDHFRPELIFI</sequence>
<proteinExistence type="predicted"/>
<accession>A0A3B1BFZ3</accession>
<protein>
    <submittedName>
        <fullName evidence="1">Uncharacterized protein</fullName>
    </submittedName>
</protein>
<evidence type="ECO:0000313" key="1">
    <source>
        <dbReference type="EMBL" id="VAX17186.1"/>
    </source>
</evidence>
<name>A0A3B1BFZ3_9ZZZZ</name>
<gene>
    <name evidence="1" type="ORF">MNBD_IGNAVI01-144</name>
</gene>
<reference evidence="1" key="1">
    <citation type="submission" date="2018-06" db="EMBL/GenBank/DDBJ databases">
        <authorList>
            <person name="Zhirakovskaya E."/>
        </authorList>
    </citation>
    <scope>NUCLEOTIDE SEQUENCE</scope>
</reference>
<organism evidence="1">
    <name type="scientific">hydrothermal vent metagenome</name>
    <dbReference type="NCBI Taxonomy" id="652676"/>
    <lineage>
        <taxon>unclassified sequences</taxon>
        <taxon>metagenomes</taxon>
        <taxon>ecological metagenomes</taxon>
    </lineage>
</organism>
<feature type="non-terminal residue" evidence="1">
    <location>
        <position position="151"/>
    </location>
</feature>